<accession>A0ABW5YBN4</accession>
<proteinExistence type="predicted"/>
<dbReference type="RefSeq" id="WP_377184798.1">
    <property type="nucleotide sequence ID" value="NZ_JBHUPD010000002.1"/>
</dbReference>
<dbReference type="Proteomes" id="UP001597557">
    <property type="component" value="Unassembled WGS sequence"/>
</dbReference>
<evidence type="ECO:0000313" key="1">
    <source>
        <dbReference type="EMBL" id="MFD2872757.1"/>
    </source>
</evidence>
<protein>
    <recommendedName>
        <fullName evidence="3">Zinc-finger domain-containing protein</fullName>
    </recommendedName>
</protein>
<evidence type="ECO:0000313" key="2">
    <source>
        <dbReference type="Proteomes" id="UP001597557"/>
    </source>
</evidence>
<name>A0ABW5YBN4_9SPHI</name>
<dbReference type="EMBL" id="JBHUPD010000002">
    <property type="protein sequence ID" value="MFD2872757.1"/>
    <property type="molecule type" value="Genomic_DNA"/>
</dbReference>
<comment type="caution">
    <text evidence="1">The sequence shown here is derived from an EMBL/GenBank/DDBJ whole genome shotgun (WGS) entry which is preliminary data.</text>
</comment>
<evidence type="ECO:0008006" key="3">
    <source>
        <dbReference type="Google" id="ProtNLM"/>
    </source>
</evidence>
<gene>
    <name evidence="1" type="ORF">ACFS5N_09775</name>
</gene>
<reference evidence="2" key="1">
    <citation type="journal article" date="2019" name="Int. J. Syst. Evol. Microbiol.">
        <title>The Global Catalogue of Microorganisms (GCM) 10K type strain sequencing project: providing services to taxonomists for standard genome sequencing and annotation.</title>
        <authorList>
            <consortium name="The Broad Institute Genomics Platform"/>
            <consortium name="The Broad Institute Genome Sequencing Center for Infectious Disease"/>
            <person name="Wu L."/>
            <person name="Ma J."/>
        </authorList>
    </citation>
    <scope>NUCLEOTIDE SEQUENCE [LARGE SCALE GENOMIC DNA]</scope>
    <source>
        <strain evidence="2">KCTC 22437</strain>
    </source>
</reference>
<sequence>MGPIKKIQYNCRKATLLIEKKLISSLSFREKVELRIHLAGCSVCRTFEHQSGIINKMVKQMIHSGHEPVKLDDDFKQDLQHRIEEELNKN</sequence>
<keyword evidence="2" id="KW-1185">Reference proteome</keyword>
<organism evidence="1 2">
    <name type="scientific">Mucilaginibacter ximonensis</name>
    <dbReference type="NCBI Taxonomy" id="538021"/>
    <lineage>
        <taxon>Bacteria</taxon>
        <taxon>Pseudomonadati</taxon>
        <taxon>Bacteroidota</taxon>
        <taxon>Sphingobacteriia</taxon>
        <taxon>Sphingobacteriales</taxon>
        <taxon>Sphingobacteriaceae</taxon>
        <taxon>Mucilaginibacter</taxon>
    </lineage>
</organism>